<accession>A0A3S0WPY3</accession>
<evidence type="ECO:0000313" key="2">
    <source>
        <dbReference type="EMBL" id="RUQ75890.1"/>
    </source>
</evidence>
<keyword evidence="3" id="KW-1185">Reference proteome</keyword>
<dbReference type="PROSITE" id="PS51257">
    <property type="entry name" value="PROKAR_LIPOPROTEIN"/>
    <property type="match status" value="1"/>
</dbReference>
<dbReference type="AlphaFoldDB" id="A0A3S0WPY3"/>
<feature type="chain" id="PRO_5018571582" evidence="1">
    <location>
        <begin position="24"/>
        <end position="200"/>
    </location>
</feature>
<keyword evidence="1" id="KW-0732">Signal</keyword>
<name>A0A3S0WPY3_9PROT</name>
<dbReference type="OrthoDB" id="8159261at2"/>
<evidence type="ECO:0000313" key="3">
    <source>
        <dbReference type="Proteomes" id="UP000280346"/>
    </source>
</evidence>
<dbReference type="Proteomes" id="UP000280346">
    <property type="component" value="Unassembled WGS sequence"/>
</dbReference>
<reference evidence="2 3" key="1">
    <citation type="submission" date="2018-12" db="EMBL/GenBank/DDBJ databases">
        <authorList>
            <person name="Yang Y."/>
        </authorList>
    </citation>
    <scope>NUCLEOTIDE SEQUENCE [LARGE SCALE GENOMIC DNA]</scope>
    <source>
        <strain evidence="2 3">GSF71</strain>
    </source>
</reference>
<evidence type="ECO:0000256" key="1">
    <source>
        <dbReference type="SAM" id="SignalP"/>
    </source>
</evidence>
<dbReference type="InterPro" id="IPR021675">
    <property type="entry name" value="DUF3261"/>
</dbReference>
<gene>
    <name evidence="2" type="ORF">EJ913_01900</name>
</gene>
<organism evidence="2 3">
    <name type="scientific">Azospirillum doebereinerae</name>
    <dbReference type="NCBI Taxonomy" id="92933"/>
    <lineage>
        <taxon>Bacteria</taxon>
        <taxon>Pseudomonadati</taxon>
        <taxon>Pseudomonadota</taxon>
        <taxon>Alphaproteobacteria</taxon>
        <taxon>Rhodospirillales</taxon>
        <taxon>Azospirillaceae</taxon>
        <taxon>Azospirillum</taxon>
    </lineage>
</organism>
<feature type="signal peptide" evidence="1">
    <location>
        <begin position="1"/>
        <end position="23"/>
    </location>
</feature>
<protein>
    <submittedName>
        <fullName evidence="2">DUF3261 domain-containing protein</fullName>
    </submittedName>
</protein>
<proteinExistence type="predicted"/>
<comment type="caution">
    <text evidence="2">The sequence shown here is derived from an EMBL/GenBank/DDBJ whole genome shotgun (WGS) entry which is preliminary data.</text>
</comment>
<dbReference type="Pfam" id="PF11659">
    <property type="entry name" value="DUF3261"/>
    <property type="match status" value="1"/>
</dbReference>
<dbReference type="RefSeq" id="WP_126994276.1">
    <property type="nucleotide sequence ID" value="NZ_JBNPXW010000001.1"/>
</dbReference>
<dbReference type="EMBL" id="RZIJ01000001">
    <property type="protein sequence ID" value="RUQ75890.1"/>
    <property type="molecule type" value="Genomic_DNA"/>
</dbReference>
<sequence>MTSKKGLLALLLLLGGCAGLPPAAGSAAGDDPRAPLVAPDARIALPRPADLGRSVEVAQLITVRREGQTFAFEGHMSVTPEAFTLVGLDGMGRRTMTLTWTDAGIQSESAPWLPDAVRPGSMLADIVLLYWPDAAVRKALAPVGGTLASDDHTRSIRVGGRDLMEAKHSWSSGGPWTGTLHYTNRAWGYEIDVQSVETPR</sequence>